<keyword evidence="1 4" id="KW-0662">Pyridine nucleotide biosynthesis</keyword>
<keyword evidence="6" id="KW-0032">Aminotransferase</keyword>
<keyword evidence="2 4" id="KW-0378">Hydrolase</keyword>
<dbReference type="GO" id="GO:0005737">
    <property type="term" value="C:cytoplasm"/>
    <property type="evidence" value="ECO:0007669"/>
    <property type="project" value="InterPro"/>
</dbReference>
<keyword evidence="3 4" id="KW-0663">Pyridoxal phosphate</keyword>
<dbReference type="Gene3D" id="3.90.1150.10">
    <property type="entry name" value="Aspartate Aminotransferase, domain 1"/>
    <property type="match status" value="1"/>
</dbReference>
<comment type="function">
    <text evidence="4">Catalyzes the cleavage of L-kynurenine (L-Kyn) and L-3-hydroxykynurenine (L-3OHKyn) into anthranilic acid (AA) and 3-hydroxyanthranilic acid (3-OHAA), respectively.</text>
</comment>
<name>A0AA46YJF9_9ACTN</name>
<keyword evidence="6" id="KW-0808">Transferase</keyword>
<dbReference type="EMBL" id="CP094970">
    <property type="protein sequence ID" value="UYM04500.1"/>
    <property type="molecule type" value="Genomic_DNA"/>
</dbReference>
<evidence type="ECO:0000256" key="2">
    <source>
        <dbReference type="ARBA" id="ARBA00022801"/>
    </source>
</evidence>
<gene>
    <name evidence="6" type="ORF">L0C25_18480</name>
</gene>
<dbReference type="GO" id="GO:0043420">
    <property type="term" value="P:anthranilate metabolic process"/>
    <property type="evidence" value="ECO:0007669"/>
    <property type="project" value="TreeGrafter"/>
</dbReference>
<evidence type="ECO:0000256" key="1">
    <source>
        <dbReference type="ARBA" id="ARBA00022642"/>
    </source>
</evidence>
<comment type="cofactor">
    <cofactor evidence="4">
        <name>pyridoxal 5'-phosphate</name>
        <dbReference type="ChEBI" id="CHEBI:597326"/>
    </cofactor>
</comment>
<protein>
    <recommendedName>
        <fullName evidence="4">Kynureninase</fullName>
        <ecNumber evidence="4">3.7.1.3</ecNumber>
    </recommendedName>
</protein>
<dbReference type="InterPro" id="IPR000192">
    <property type="entry name" value="Aminotrans_V_dom"/>
</dbReference>
<dbReference type="InterPro" id="IPR015421">
    <property type="entry name" value="PyrdxlP-dep_Trfase_major"/>
</dbReference>
<dbReference type="InterPro" id="IPR015422">
    <property type="entry name" value="PyrdxlP-dep_Trfase_small"/>
</dbReference>
<organism evidence="6 7">
    <name type="scientific">Solicola gregarius</name>
    <dbReference type="NCBI Taxonomy" id="2908642"/>
    <lineage>
        <taxon>Bacteria</taxon>
        <taxon>Bacillati</taxon>
        <taxon>Actinomycetota</taxon>
        <taxon>Actinomycetes</taxon>
        <taxon>Propionibacteriales</taxon>
        <taxon>Nocardioidaceae</taxon>
        <taxon>Solicola</taxon>
    </lineage>
</organism>
<dbReference type="Gene3D" id="3.40.640.10">
    <property type="entry name" value="Type I PLP-dependent aspartate aminotransferase-like (Major domain)"/>
    <property type="match status" value="1"/>
</dbReference>
<dbReference type="Pfam" id="PF00266">
    <property type="entry name" value="Aminotran_5"/>
    <property type="match status" value="1"/>
</dbReference>
<dbReference type="InterPro" id="IPR015424">
    <property type="entry name" value="PyrdxlP-dep_Trfase"/>
</dbReference>
<evidence type="ECO:0000313" key="6">
    <source>
        <dbReference type="EMBL" id="UYM04500.1"/>
    </source>
</evidence>
<evidence type="ECO:0000313" key="7">
    <source>
        <dbReference type="Proteomes" id="UP001164390"/>
    </source>
</evidence>
<dbReference type="PANTHER" id="PTHR14084">
    <property type="entry name" value="KYNURENINASE"/>
    <property type="match status" value="1"/>
</dbReference>
<proteinExistence type="inferred from homology"/>
<evidence type="ECO:0000259" key="5">
    <source>
        <dbReference type="Pfam" id="PF00266"/>
    </source>
</evidence>
<feature type="domain" description="Aminotransferase class V" evidence="5">
    <location>
        <begin position="86"/>
        <end position="348"/>
    </location>
</feature>
<comment type="catalytic activity">
    <reaction evidence="4">
        <text>L-kynurenine + H2O = anthranilate + L-alanine + H(+)</text>
        <dbReference type="Rhea" id="RHEA:16813"/>
        <dbReference type="ChEBI" id="CHEBI:15377"/>
        <dbReference type="ChEBI" id="CHEBI:15378"/>
        <dbReference type="ChEBI" id="CHEBI:16567"/>
        <dbReference type="ChEBI" id="CHEBI:57959"/>
        <dbReference type="ChEBI" id="CHEBI:57972"/>
        <dbReference type="EC" id="3.7.1.3"/>
    </reaction>
</comment>
<comment type="subunit">
    <text evidence="4">Homodimer.</text>
</comment>
<dbReference type="GO" id="GO:0030170">
    <property type="term" value="F:pyridoxal phosphate binding"/>
    <property type="evidence" value="ECO:0007669"/>
    <property type="project" value="InterPro"/>
</dbReference>
<comment type="pathway">
    <text evidence="4">Cofactor biosynthesis; NAD(+) biosynthesis; quinolinate from L-kynurenine: step 2/3.</text>
</comment>
<dbReference type="KEGG" id="sgrg:L0C25_18480"/>
<dbReference type="InterPro" id="IPR010111">
    <property type="entry name" value="Kynureninase"/>
</dbReference>
<evidence type="ECO:0000256" key="3">
    <source>
        <dbReference type="ARBA" id="ARBA00022898"/>
    </source>
</evidence>
<dbReference type="GO" id="GO:0008483">
    <property type="term" value="F:transaminase activity"/>
    <property type="evidence" value="ECO:0007669"/>
    <property type="project" value="UniProtKB-KW"/>
</dbReference>
<dbReference type="GO" id="GO:0030429">
    <property type="term" value="F:kynureninase activity"/>
    <property type="evidence" value="ECO:0007669"/>
    <property type="project" value="UniProtKB-EC"/>
</dbReference>
<comment type="similarity">
    <text evidence="4">Belongs to the kynureninase family.</text>
</comment>
<keyword evidence="7" id="KW-1185">Reference proteome</keyword>
<dbReference type="Proteomes" id="UP001164390">
    <property type="component" value="Chromosome"/>
</dbReference>
<evidence type="ECO:0000256" key="4">
    <source>
        <dbReference type="PIRNR" id="PIRNR038800"/>
    </source>
</evidence>
<sequence>MTLSYDDALARDAADPLGGYRDAFHRHADPVAYLDGNSLGRPPKATLDRVTRAIDRDWGERLIRGWEEGWSERAETLGNLLASACLGAAPGQTVVTDSTSVNLYKVVYAACDLQGGRDEIVIDDGNFPTDRYLVESVARARGMYVRWLSPDPIAGVTHRDLSAALSPQTAVVVLSHVDYRSGAIADLPGLTRLAHDAGALVVWDVCHSAGVLPIDLDRFGVDFAVGCTYKYLNAGPGAPAFLYVAARLLPDVRQPIPGWWSARDVFAMADTYEPALDARRMLSGSPNILGMIGVEEGVRLVERAGIDAIRAKAADLTGMCVDLVDAWLAPRGFAVVSPRDAAARGGHVSIQGPGARKLRDKMVAAGVIPDFRNPDTIRLGLSPLSTSYAELWTAMDTIRSIVGR</sequence>
<dbReference type="SUPFAM" id="SSF53383">
    <property type="entry name" value="PLP-dependent transferases"/>
    <property type="match status" value="1"/>
</dbReference>
<dbReference type="AlphaFoldDB" id="A0AA46YJF9"/>
<dbReference type="PANTHER" id="PTHR14084:SF0">
    <property type="entry name" value="KYNURENINASE"/>
    <property type="match status" value="1"/>
</dbReference>
<dbReference type="EC" id="3.7.1.3" evidence="4"/>
<dbReference type="RefSeq" id="WP_271633223.1">
    <property type="nucleotide sequence ID" value="NZ_CP094970.1"/>
</dbReference>
<dbReference type="GO" id="GO:0019441">
    <property type="term" value="P:L-tryptophan catabolic process to kynurenine"/>
    <property type="evidence" value="ECO:0007669"/>
    <property type="project" value="TreeGrafter"/>
</dbReference>
<dbReference type="GO" id="GO:0009435">
    <property type="term" value="P:NAD+ biosynthetic process"/>
    <property type="evidence" value="ECO:0007669"/>
    <property type="project" value="InterPro"/>
</dbReference>
<accession>A0AA46YJF9</accession>
<comment type="catalytic activity">
    <reaction evidence="4">
        <text>3-hydroxy-L-kynurenine + H2O = 3-hydroxyanthranilate + L-alanine + H(+)</text>
        <dbReference type="Rhea" id="RHEA:25143"/>
        <dbReference type="ChEBI" id="CHEBI:15377"/>
        <dbReference type="ChEBI" id="CHEBI:15378"/>
        <dbReference type="ChEBI" id="CHEBI:36559"/>
        <dbReference type="ChEBI" id="CHEBI:57972"/>
        <dbReference type="ChEBI" id="CHEBI:58125"/>
        <dbReference type="EC" id="3.7.1.3"/>
    </reaction>
</comment>
<dbReference type="PIRSF" id="PIRSF038800">
    <property type="entry name" value="KYNU"/>
    <property type="match status" value="1"/>
</dbReference>
<comment type="pathway">
    <text evidence="4">Amino-acid degradation; L-kynurenine degradation; L-alanine and anthranilate from L-kynurenine: step 1/1.</text>
</comment>
<reference evidence="6" key="1">
    <citation type="submission" date="2022-01" db="EMBL/GenBank/DDBJ databases">
        <title>Nocardioidaceae gen. sp. A5X3R13.</title>
        <authorList>
            <person name="Lopez Marin M.A."/>
            <person name="Uhlik O."/>
        </authorList>
    </citation>
    <scope>NUCLEOTIDE SEQUENCE</scope>
    <source>
        <strain evidence="6">A5X3R13</strain>
    </source>
</reference>